<dbReference type="Pfam" id="PF00027">
    <property type="entry name" value="cNMP_binding"/>
    <property type="match status" value="1"/>
</dbReference>
<dbReference type="CDD" id="cd00038">
    <property type="entry name" value="CAP_ED"/>
    <property type="match status" value="1"/>
</dbReference>
<feature type="domain" description="Cyclic nucleotide-binding" evidence="1">
    <location>
        <begin position="31"/>
        <end position="116"/>
    </location>
</feature>
<evidence type="ECO:0000313" key="2">
    <source>
        <dbReference type="EMBL" id="SDH88799.1"/>
    </source>
</evidence>
<gene>
    <name evidence="2" type="ORF">SAMN04488062_1177</name>
</gene>
<protein>
    <submittedName>
        <fullName evidence="2">cAMP-binding domain of CRP or a regulatory subunit of cAMP-dependent protein kinases</fullName>
    </submittedName>
</protein>
<dbReference type="Proteomes" id="UP000199274">
    <property type="component" value="Unassembled WGS sequence"/>
</dbReference>
<reference evidence="3" key="1">
    <citation type="submission" date="2016-10" db="EMBL/GenBank/DDBJ databases">
        <authorList>
            <person name="Varghese N."/>
            <person name="Submissions S."/>
        </authorList>
    </citation>
    <scope>NUCLEOTIDE SEQUENCE [LARGE SCALE GENOMIC DNA]</scope>
    <source>
        <strain evidence="3">CGMCC 1.2747</strain>
    </source>
</reference>
<evidence type="ECO:0000313" key="3">
    <source>
        <dbReference type="Proteomes" id="UP000199274"/>
    </source>
</evidence>
<dbReference type="InterPro" id="IPR000595">
    <property type="entry name" value="cNMP-bd_dom"/>
</dbReference>
<dbReference type="GO" id="GO:0016301">
    <property type="term" value="F:kinase activity"/>
    <property type="evidence" value="ECO:0007669"/>
    <property type="project" value="UniProtKB-KW"/>
</dbReference>
<dbReference type="Gene3D" id="2.60.120.10">
    <property type="entry name" value="Jelly Rolls"/>
    <property type="match status" value="1"/>
</dbReference>
<dbReference type="EMBL" id="FNDB01000017">
    <property type="protein sequence ID" value="SDH88799.1"/>
    <property type="molecule type" value="Genomic_DNA"/>
</dbReference>
<evidence type="ECO:0000259" key="1">
    <source>
        <dbReference type="Pfam" id="PF00027"/>
    </source>
</evidence>
<organism evidence="2 3">
    <name type="scientific">Flavobacterium omnivorum</name>
    <dbReference type="NCBI Taxonomy" id="178355"/>
    <lineage>
        <taxon>Bacteria</taxon>
        <taxon>Pseudomonadati</taxon>
        <taxon>Bacteroidota</taxon>
        <taxon>Flavobacteriia</taxon>
        <taxon>Flavobacteriales</taxon>
        <taxon>Flavobacteriaceae</taxon>
        <taxon>Flavobacterium</taxon>
    </lineage>
</organism>
<dbReference type="InterPro" id="IPR014710">
    <property type="entry name" value="RmlC-like_jellyroll"/>
</dbReference>
<keyword evidence="3" id="KW-1185">Reference proteome</keyword>
<dbReference type="AlphaFoldDB" id="A0A1G8G352"/>
<dbReference type="InterPro" id="IPR018490">
    <property type="entry name" value="cNMP-bd_dom_sf"/>
</dbReference>
<name>A0A1G8G352_9FLAO</name>
<dbReference type="SUPFAM" id="SSF51206">
    <property type="entry name" value="cAMP-binding domain-like"/>
    <property type="match status" value="1"/>
</dbReference>
<sequence>MEAVLRQQIGKIVSLSDDEFQFVLSHFLVGNYKKHQYIIQQENPVPYVHFVVKGLLKSFYIDKSGKKHILQFAMKDWWITDNQGFYNKQNATLNIDCLEDAQTFYITLENREKLCAELQKMEFFFLQKMTAGNIALQNRILSLMSKNSEERYMQFIQLYPDLIHRIPKTLIASYLGISRETLSRLSH</sequence>
<dbReference type="OrthoDB" id="1092431at2"/>
<dbReference type="STRING" id="178355.SAMN04488062_1177"/>
<proteinExistence type="predicted"/>
<dbReference type="RefSeq" id="WP_091258645.1">
    <property type="nucleotide sequence ID" value="NZ_FNDB01000017.1"/>
</dbReference>
<keyword evidence="2" id="KW-0418">Kinase</keyword>
<accession>A0A1G8G352</accession>
<keyword evidence="2" id="KW-0808">Transferase</keyword>